<keyword evidence="19" id="KW-1185">Reference proteome</keyword>
<dbReference type="NCBIfam" id="NF004790">
    <property type="entry name" value="PRK06136.1"/>
    <property type="match status" value="1"/>
</dbReference>
<dbReference type="GO" id="GO:0051266">
    <property type="term" value="F:sirohydrochlorin ferrochelatase activity"/>
    <property type="evidence" value="ECO:0007669"/>
    <property type="project" value="InterPro"/>
</dbReference>
<dbReference type="InterPro" id="IPR006366">
    <property type="entry name" value="CobA/CysG_C"/>
</dbReference>
<dbReference type="AlphaFoldDB" id="A0A3S4B688"/>
<feature type="active site" description="Proton donor" evidence="14">
    <location>
        <position position="275"/>
    </location>
</feature>
<dbReference type="InterPro" id="IPR036291">
    <property type="entry name" value="NAD(P)-bd_dom_sf"/>
</dbReference>
<evidence type="ECO:0000259" key="15">
    <source>
        <dbReference type="Pfam" id="PF00590"/>
    </source>
</evidence>
<dbReference type="InterPro" id="IPR028281">
    <property type="entry name" value="Sirohaem_synthase_central"/>
</dbReference>
<dbReference type="InterPro" id="IPR014777">
    <property type="entry name" value="4pyrrole_Mease_sub1"/>
</dbReference>
<dbReference type="InterPro" id="IPR019478">
    <property type="entry name" value="Sirohaem_synthase_dimer_dom"/>
</dbReference>
<dbReference type="FunFam" id="3.40.1010.10:FF:000001">
    <property type="entry name" value="Siroheme synthase"/>
    <property type="match status" value="1"/>
</dbReference>
<evidence type="ECO:0000256" key="7">
    <source>
        <dbReference type="ARBA" id="ARBA00023002"/>
    </source>
</evidence>
<dbReference type="NCBIfam" id="TIGR01470">
    <property type="entry name" value="cysG_Nterm"/>
    <property type="match status" value="1"/>
</dbReference>
<evidence type="ECO:0000256" key="4">
    <source>
        <dbReference type="ARBA" id="ARBA00022603"/>
    </source>
</evidence>
<dbReference type="Gene3D" id="3.30.950.10">
    <property type="entry name" value="Methyltransferase, Cobalt-precorrin-4 Transmethylase, Domain 2"/>
    <property type="match status" value="1"/>
</dbReference>
<dbReference type="PANTHER" id="PTHR45790">
    <property type="entry name" value="SIROHEME SYNTHASE-RELATED"/>
    <property type="match status" value="1"/>
</dbReference>
<gene>
    <name evidence="18" type="primary">cysG_2</name>
    <name evidence="18" type="ORF">RHODGE_RHODGE_03432</name>
</gene>
<feature type="domain" description="Siroheme synthase central" evidence="17">
    <location>
        <begin position="124"/>
        <end position="148"/>
    </location>
</feature>
<dbReference type="SUPFAM" id="SSF75615">
    <property type="entry name" value="Siroheme synthase middle domains-like"/>
    <property type="match status" value="1"/>
</dbReference>
<evidence type="ECO:0000256" key="12">
    <source>
        <dbReference type="ARBA" id="ARBA00025705"/>
    </source>
</evidence>
<comment type="caution">
    <text evidence="18">The sequence shown here is derived from an EMBL/GenBank/DDBJ whole genome shotgun (WGS) entry which is preliminary data.</text>
</comment>
<dbReference type="GO" id="GO:0009236">
    <property type="term" value="P:cobalamin biosynthetic process"/>
    <property type="evidence" value="ECO:0007669"/>
    <property type="project" value="UniProtKB-KW"/>
</dbReference>
<reference evidence="19" key="1">
    <citation type="submission" date="2018-10" db="EMBL/GenBank/DDBJ databases">
        <authorList>
            <person name="Peiro R."/>
            <person name="Begona"/>
            <person name="Cbmso G."/>
            <person name="Lopez M."/>
            <person name="Gonzalez S."/>
            <person name="Sacristan E."/>
            <person name="Castillo E."/>
        </authorList>
    </citation>
    <scope>NUCLEOTIDE SEQUENCE [LARGE SCALE GENOMIC DNA]</scope>
</reference>
<keyword evidence="10" id="KW-0627">Porphyrin biosynthesis</keyword>
<keyword evidence="5" id="KW-0808">Transferase</keyword>
<dbReference type="CDD" id="cd11642">
    <property type="entry name" value="SUMT"/>
    <property type="match status" value="1"/>
</dbReference>
<evidence type="ECO:0000259" key="17">
    <source>
        <dbReference type="Pfam" id="PF14824"/>
    </source>
</evidence>
<dbReference type="InterPro" id="IPR014776">
    <property type="entry name" value="4pyrrole_Mease_sub2"/>
</dbReference>
<dbReference type="PANTHER" id="PTHR45790:SF3">
    <property type="entry name" value="S-ADENOSYL-L-METHIONINE-DEPENDENT UROPORPHYRINOGEN III METHYLTRANSFERASE, CHLOROPLASTIC"/>
    <property type="match status" value="1"/>
</dbReference>
<keyword evidence="9" id="KW-0456">Lyase</keyword>
<dbReference type="GO" id="GO:0019354">
    <property type="term" value="P:siroheme biosynthetic process"/>
    <property type="evidence" value="ECO:0007669"/>
    <property type="project" value="UniProtKB-UniPathway"/>
</dbReference>
<evidence type="ECO:0000256" key="3">
    <source>
        <dbReference type="ARBA" id="ARBA00022573"/>
    </source>
</evidence>
<protein>
    <submittedName>
        <fullName evidence="18">Siroheme synthase</fullName>
    </submittedName>
</protein>
<evidence type="ECO:0000256" key="1">
    <source>
        <dbReference type="ARBA" id="ARBA00005010"/>
    </source>
</evidence>
<dbReference type="Pfam" id="PF13241">
    <property type="entry name" value="NAD_binding_7"/>
    <property type="match status" value="1"/>
</dbReference>
<evidence type="ECO:0000313" key="18">
    <source>
        <dbReference type="EMBL" id="VCU10246.1"/>
    </source>
</evidence>
<dbReference type="NCBIfam" id="NF007922">
    <property type="entry name" value="PRK10637.1"/>
    <property type="match status" value="1"/>
</dbReference>
<dbReference type="InterPro" id="IPR003043">
    <property type="entry name" value="Uropor_MeTrfase_CS"/>
</dbReference>
<keyword evidence="4" id="KW-0489">Methyltransferase</keyword>
<dbReference type="SUPFAM" id="SSF53790">
    <property type="entry name" value="Tetrapyrrole methylase"/>
    <property type="match status" value="1"/>
</dbReference>
<feature type="domain" description="Tetrapyrrole methylase" evidence="15">
    <location>
        <begin position="222"/>
        <end position="432"/>
    </location>
</feature>
<keyword evidence="6" id="KW-0949">S-adenosyl-L-methionine</keyword>
<comment type="catalytic activity">
    <reaction evidence="13">
        <text>precorrin-2 + NAD(+) = sirohydrochlorin + NADH + 2 H(+)</text>
        <dbReference type="Rhea" id="RHEA:15613"/>
        <dbReference type="ChEBI" id="CHEBI:15378"/>
        <dbReference type="ChEBI" id="CHEBI:57540"/>
        <dbReference type="ChEBI" id="CHEBI:57945"/>
        <dbReference type="ChEBI" id="CHEBI:58351"/>
        <dbReference type="ChEBI" id="CHEBI:58827"/>
        <dbReference type="EC" id="1.3.1.76"/>
    </reaction>
</comment>
<dbReference type="Pfam" id="PF00590">
    <property type="entry name" value="TP_methylase"/>
    <property type="match status" value="1"/>
</dbReference>
<dbReference type="InterPro" id="IPR006367">
    <property type="entry name" value="Sirohaem_synthase_N"/>
</dbReference>
<evidence type="ECO:0000256" key="8">
    <source>
        <dbReference type="ARBA" id="ARBA00023027"/>
    </source>
</evidence>
<comment type="similarity">
    <text evidence="2">Belongs to the precorrin methyltransferase family.</text>
</comment>
<evidence type="ECO:0000256" key="2">
    <source>
        <dbReference type="ARBA" id="ARBA00005879"/>
    </source>
</evidence>
<dbReference type="PROSITE" id="PS00839">
    <property type="entry name" value="SUMT_1"/>
    <property type="match status" value="1"/>
</dbReference>
<dbReference type="RefSeq" id="WP_129610249.1">
    <property type="nucleotide sequence ID" value="NZ_UWOC01000164.1"/>
</dbReference>
<name>A0A3S4B688_9BRAD</name>
<dbReference type="GO" id="GO:0051287">
    <property type="term" value="F:NAD binding"/>
    <property type="evidence" value="ECO:0007669"/>
    <property type="project" value="InterPro"/>
</dbReference>
<dbReference type="InterPro" id="IPR050161">
    <property type="entry name" value="Siro_Cobalamin_biosynth"/>
</dbReference>
<dbReference type="EMBL" id="UWOC01000164">
    <property type="protein sequence ID" value="VCU10246.1"/>
    <property type="molecule type" value="Genomic_DNA"/>
</dbReference>
<dbReference type="InterPro" id="IPR035996">
    <property type="entry name" value="4pyrrol_Methylase_sf"/>
</dbReference>
<evidence type="ECO:0000256" key="9">
    <source>
        <dbReference type="ARBA" id="ARBA00023239"/>
    </source>
</evidence>
<dbReference type="SUPFAM" id="SSF51735">
    <property type="entry name" value="NAD(P)-binding Rossmann-fold domains"/>
    <property type="match status" value="1"/>
</dbReference>
<dbReference type="InterPro" id="IPR012409">
    <property type="entry name" value="Sirohaem_synth"/>
</dbReference>
<dbReference type="NCBIfam" id="TIGR01469">
    <property type="entry name" value="cobA_cysG_Cterm"/>
    <property type="match status" value="1"/>
</dbReference>
<dbReference type="Gene3D" id="3.40.1010.10">
    <property type="entry name" value="Cobalt-precorrin-4 Transmethylase, Domain 1"/>
    <property type="match status" value="1"/>
</dbReference>
<evidence type="ECO:0000256" key="13">
    <source>
        <dbReference type="ARBA" id="ARBA00047561"/>
    </source>
</evidence>
<feature type="domain" description="Sirohaem synthase dimerisation" evidence="16">
    <location>
        <begin position="154"/>
        <end position="207"/>
    </location>
</feature>
<dbReference type="UniPathway" id="UPA00262">
    <property type="reaction ID" value="UER00211"/>
</dbReference>
<proteinExistence type="inferred from homology"/>
<dbReference type="Pfam" id="PF10414">
    <property type="entry name" value="CysG_dimeriser"/>
    <property type="match status" value="1"/>
</dbReference>
<keyword evidence="11" id="KW-0511">Multifunctional enzyme</keyword>
<dbReference type="Gene3D" id="1.10.8.210">
    <property type="entry name" value="Sirohaem synthase, dimerisation domain"/>
    <property type="match status" value="1"/>
</dbReference>
<evidence type="ECO:0000256" key="6">
    <source>
        <dbReference type="ARBA" id="ARBA00022691"/>
    </source>
</evidence>
<dbReference type="GO" id="GO:0032259">
    <property type="term" value="P:methylation"/>
    <property type="evidence" value="ECO:0007669"/>
    <property type="project" value="UniProtKB-KW"/>
</dbReference>
<sequence>MARFRYFPVSYDVAGRTVLVVGDGEQALQKLRLLVRTQARLVLCSDAPDATLNRFAGENAITLTASEPTAALLGDAVLMVVATGDAARDARLAALARAARVPVNVVDRPHLCDFTTPALVDRAPVSIAIATDGAAPVLAQLVRARIEALLPPGFGRLAALAESLRATVLERLPDGAARRRFWSAVFGGRAAAAALAGEDERARVIALKMLAGDAERETPSGKVFLVGAGPGAEDLLTLRAHRLLIEADVIVHDALVPDAVVAMGRRDATRIAVGKRKGHHSVPQAEIDALLVRLAREGRRVVRLKAGDPMVFGRAGEEIAALRAAGIDHEIVPGVTASLAAAADAGIPLTLRGVASHLVLTTAHGADGAVPSDWAAIAAAGGTVAVHMGRSVADRMAAQLLAAGLPAGTPVVAVENAGRPDRRLFTGPLAALPGLTTRDDVAGPVLILIGAAVAHGELAGAEPFHRVAAVPAAA</sequence>
<comment type="pathway">
    <text evidence="12">Porphyrin-containing compound metabolism; siroheme biosynthesis; precorrin-2 from uroporphyrinogen III: step 1/1.</text>
</comment>
<dbReference type="GO" id="GO:0004851">
    <property type="term" value="F:uroporphyrin-III C-methyltransferase activity"/>
    <property type="evidence" value="ECO:0007669"/>
    <property type="project" value="InterPro"/>
</dbReference>
<accession>A0A3S4B688</accession>
<evidence type="ECO:0000256" key="14">
    <source>
        <dbReference type="PIRSR" id="PIRSR036426-1"/>
    </source>
</evidence>
<dbReference type="OrthoDB" id="9815856at2"/>
<dbReference type="Gene3D" id="3.30.160.110">
    <property type="entry name" value="Siroheme synthase, domain 2"/>
    <property type="match status" value="1"/>
</dbReference>
<evidence type="ECO:0000256" key="10">
    <source>
        <dbReference type="ARBA" id="ARBA00023244"/>
    </source>
</evidence>
<dbReference type="Gene3D" id="3.40.50.720">
    <property type="entry name" value="NAD(P)-binding Rossmann-like Domain"/>
    <property type="match status" value="1"/>
</dbReference>
<organism evidence="18 19">
    <name type="scientific">Rhodoplanes serenus</name>
    <dbReference type="NCBI Taxonomy" id="200615"/>
    <lineage>
        <taxon>Bacteria</taxon>
        <taxon>Pseudomonadati</taxon>
        <taxon>Pseudomonadota</taxon>
        <taxon>Alphaproteobacteria</taxon>
        <taxon>Hyphomicrobiales</taxon>
        <taxon>Nitrobacteraceae</taxon>
        <taxon>Rhodoplanes</taxon>
    </lineage>
</organism>
<keyword evidence="8" id="KW-0520">NAD</keyword>
<feature type="active site" description="Proton acceptor" evidence="14">
    <location>
        <position position="253"/>
    </location>
</feature>
<keyword evidence="7" id="KW-0560">Oxidoreductase</keyword>
<keyword evidence="3" id="KW-0169">Cobalamin biosynthesis</keyword>
<comment type="pathway">
    <text evidence="1">Porphyrin-containing compound metabolism; siroheme biosynthesis; sirohydrochlorin from precorrin-2: step 1/1.</text>
</comment>
<evidence type="ECO:0000256" key="5">
    <source>
        <dbReference type="ARBA" id="ARBA00022679"/>
    </source>
</evidence>
<dbReference type="PIRSF" id="PIRSF036426">
    <property type="entry name" value="Sirohaem_synth"/>
    <property type="match status" value="1"/>
</dbReference>
<dbReference type="Pfam" id="PF14824">
    <property type="entry name" value="Sirohm_synth_M"/>
    <property type="match status" value="1"/>
</dbReference>
<evidence type="ECO:0000259" key="16">
    <source>
        <dbReference type="Pfam" id="PF10414"/>
    </source>
</evidence>
<dbReference type="InterPro" id="IPR037115">
    <property type="entry name" value="Sirohaem_synt_dimer_dom_sf"/>
</dbReference>
<dbReference type="InterPro" id="IPR000878">
    <property type="entry name" value="4pyrrol_Mease"/>
</dbReference>
<dbReference type="GO" id="GO:0043115">
    <property type="term" value="F:precorrin-2 dehydrogenase activity"/>
    <property type="evidence" value="ECO:0007669"/>
    <property type="project" value="UniProtKB-EC"/>
</dbReference>
<evidence type="ECO:0000313" key="19">
    <source>
        <dbReference type="Proteomes" id="UP000289200"/>
    </source>
</evidence>
<evidence type="ECO:0000256" key="11">
    <source>
        <dbReference type="ARBA" id="ARBA00023268"/>
    </source>
</evidence>
<dbReference type="Proteomes" id="UP000289200">
    <property type="component" value="Unassembled WGS sequence"/>
</dbReference>